<gene>
    <name evidence="1" type="ORF">ABENE_06900</name>
</gene>
<comment type="caution">
    <text evidence="1">The sequence shown here is derived from an EMBL/GenBank/DDBJ whole genome shotgun (WGS) entry which is preliminary data.</text>
</comment>
<dbReference type="Pfam" id="PF10038">
    <property type="entry name" value="DUF2274"/>
    <property type="match status" value="1"/>
</dbReference>
<dbReference type="STRING" id="1121022.GCA_000376105_03171"/>
<dbReference type="eggNOG" id="COG5639">
    <property type="taxonomic scope" value="Bacteria"/>
</dbReference>
<protein>
    <recommendedName>
        <fullName evidence="3">Protein involved in integration/excision of ICE Tn4371 family</fullName>
    </recommendedName>
</protein>
<dbReference type="RefSeq" id="WP_018082842.1">
    <property type="nucleotide sequence ID" value="NZ_AQWM01000019.1"/>
</dbReference>
<organism evidence="1 2">
    <name type="scientific">Asticcacaulis benevestitus DSM 16100 = ATCC BAA-896</name>
    <dbReference type="NCBI Taxonomy" id="1121022"/>
    <lineage>
        <taxon>Bacteria</taxon>
        <taxon>Pseudomonadati</taxon>
        <taxon>Pseudomonadota</taxon>
        <taxon>Alphaproteobacteria</taxon>
        <taxon>Caulobacterales</taxon>
        <taxon>Caulobacteraceae</taxon>
        <taxon>Asticcacaulis</taxon>
    </lineage>
</organism>
<proteinExistence type="predicted"/>
<dbReference type="AlphaFoldDB" id="V4PZH1"/>
<accession>V4PZH1</accession>
<evidence type="ECO:0000313" key="1">
    <source>
        <dbReference type="EMBL" id="ESQ92824.1"/>
    </source>
</evidence>
<name>V4PZH1_9CAUL</name>
<reference evidence="1 2" key="1">
    <citation type="journal article" date="2014" name="Nature">
        <title>Sequential evolution of bacterial morphology by co-option of a developmental regulator.</title>
        <authorList>
            <person name="Jiang C."/>
            <person name="Brown P.J."/>
            <person name="Ducret A."/>
            <person name="Brun Y.V."/>
        </authorList>
    </citation>
    <scope>NUCLEOTIDE SEQUENCE [LARGE SCALE GENOMIC DNA]</scope>
    <source>
        <strain evidence="1 2">DSM 16100</strain>
    </source>
</reference>
<dbReference type="EMBL" id="AWGB01000010">
    <property type="protein sequence ID" value="ESQ92824.1"/>
    <property type="molecule type" value="Genomic_DNA"/>
</dbReference>
<evidence type="ECO:0000313" key="2">
    <source>
        <dbReference type="Proteomes" id="UP000017837"/>
    </source>
</evidence>
<dbReference type="Proteomes" id="UP000017837">
    <property type="component" value="Unassembled WGS sequence"/>
</dbReference>
<sequence length="70" mass="8042">MAELKLPRLPDRTPVKLTITVGSELQQALKDYAELYQVTYGTTEQIVDLIPYMLDAFLQSDKRFAGRPRK</sequence>
<dbReference type="InterPro" id="IPR018733">
    <property type="entry name" value="DUF2274"/>
</dbReference>
<dbReference type="PATRIC" id="fig|1121022.4.peg.1378"/>
<evidence type="ECO:0008006" key="3">
    <source>
        <dbReference type="Google" id="ProtNLM"/>
    </source>
</evidence>
<dbReference type="OrthoDB" id="9803810at2"/>
<keyword evidence="2" id="KW-1185">Reference proteome</keyword>